<gene>
    <name evidence="1" type="ORF">S06H3_29845</name>
</gene>
<feature type="non-terminal residue" evidence="1">
    <location>
        <position position="1"/>
    </location>
</feature>
<sequence>REFVEKLCGRDLIVVAEDPVNGLSTPSDTWPTGKAGDQPKCNSDIERLKWLFASKKAPPPFKDGTIEIFNAIGYRNEVREVLRRICADKITVDDTELIYTNSESYADLIYSLCEKLKIQVTFSEGIGSHMTSAGRTMMGFLLWIKEDFGEIYLRRVFESSGIEWEGWSKADMPGGTTLGYLLRTSGLGWGRERYSLVLENKIKEANRAATDFRKEGEDEGAAYQETKARNLNILKKICENLLKLIPVKDKDGKIEFGKFCEGCVMFLDKHVKKLGENDVVFIE</sequence>
<proteinExistence type="predicted"/>
<organism evidence="1">
    <name type="scientific">marine sediment metagenome</name>
    <dbReference type="NCBI Taxonomy" id="412755"/>
    <lineage>
        <taxon>unclassified sequences</taxon>
        <taxon>metagenomes</taxon>
        <taxon>ecological metagenomes</taxon>
    </lineage>
</organism>
<dbReference type="EMBL" id="BARV01017520">
    <property type="protein sequence ID" value="GAI24305.1"/>
    <property type="molecule type" value="Genomic_DNA"/>
</dbReference>
<dbReference type="AlphaFoldDB" id="X1NBU3"/>
<feature type="non-terminal residue" evidence="1">
    <location>
        <position position="283"/>
    </location>
</feature>
<reference evidence="1" key="1">
    <citation type="journal article" date="2014" name="Front. Microbiol.">
        <title>High frequency of phylogenetically diverse reductive dehalogenase-homologous genes in deep subseafloor sedimentary metagenomes.</title>
        <authorList>
            <person name="Kawai M."/>
            <person name="Futagami T."/>
            <person name="Toyoda A."/>
            <person name="Takaki Y."/>
            <person name="Nishi S."/>
            <person name="Hori S."/>
            <person name="Arai W."/>
            <person name="Tsubouchi T."/>
            <person name="Morono Y."/>
            <person name="Uchiyama I."/>
            <person name="Ito T."/>
            <person name="Fujiyama A."/>
            <person name="Inagaki F."/>
            <person name="Takami H."/>
        </authorList>
    </citation>
    <scope>NUCLEOTIDE SEQUENCE</scope>
    <source>
        <strain evidence="1">Expedition CK06-06</strain>
    </source>
</reference>
<accession>X1NBU3</accession>
<name>X1NBU3_9ZZZZ</name>
<evidence type="ECO:0000313" key="1">
    <source>
        <dbReference type="EMBL" id="GAI24305.1"/>
    </source>
</evidence>
<comment type="caution">
    <text evidence="1">The sequence shown here is derived from an EMBL/GenBank/DDBJ whole genome shotgun (WGS) entry which is preliminary data.</text>
</comment>
<protein>
    <submittedName>
        <fullName evidence="1">Uncharacterized protein</fullName>
    </submittedName>
</protein>